<dbReference type="AlphaFoldDB" id="A0A7W8YPM3"/>
<dbReference type="EMBL" id="JACHCF010000001">
    <property type="protein sequence ID" value="MBB5619399.1"/>
    <property type="molecule type" value="Genomic_DNA"/>
</dbReference>
<reference evidence="9 10" key="1">
    <citation type="submission" date="2020-08" db="EMBL/GenBank/DDBJ databases">
        <title>Genomic Encyclopedia of Type Strains, Phase IV (KMG-V): Genome sequencing to study the core and pangenomes of soil and plant-associated prokaryotes.</title>
        <authorList>
            <person name="Whitman W."/>
        </authorList>
    </citation>
    <scope>NUCLEOTIDE SEQUENCE [LARGE SCALE GENOMIC DNA]</scope>
    <source>
        <strain evidence="9 10">MP7CTX6</strain>
    </source>
</reference>
<keyword evidence="7 8" id="KW-0472">Membrane</keyword>
<feature type="transmembrane region" description="Helical" evidence="8">
    <location>
        <begin position="120"/>
        <end position="138"/>
    </location>
</feature>
<comment type="caution">
    <text evidence="9">The sequence shown here is derived from an EMBL/GenBank/DDBJ whole genome shotgun (WGS) entry which is preliminary data.</text>
</comment>
<evidence type="ECO:0000256" key="6">
    <source>
        <dbReference type="ARBA" id="ARBA00022989"/>
    </source>
</evidence>
<dbReference type="PANTHER" id="PTHR32196">
    <property type="entry name" value="ABC TRANSPORTER PERMEASE PROTEIN YPHD-RELATED-RELATED"/>
    <property type="match status" value="1"/>
</dbReference>
<evidence type="ECO:0000256" key="2">
    <source>
        <dbReference type="ARBA" id="ARBA00022448"/>
    </source>
</evidence>
<evidence type="ECO:0000256" key="5">
    <source>
        <dbReference type="ARBA" id="ARBA00022692"/>
    </source>
</evidence>
<evidence type="ECO:0000256" key="8">
    <source>
        <dbReference type="SAM" id="Phobius"/>
    </source>
</evidence>
<dbReference type="CDD" id="cd06579">
    <property type="entry name" value="TM_PBP1_transp_AraH_like"/>
    <property type="match status" value="1"/>
</dbReference>
<evidence type="ECO:0000256" key="3">
    <source>
        <dbReference type="ARBA" id="ARBA00022475"/>
    </source>
</evidence>
<sequence length="314" mass="32621">METTLKNPVQFIIKHNTIVIFLLMLLVSAMVSDAFFTANNLSNLIRQLAPVGIVSMGMLLVILTGGIDLSVGSVVAMTGVLIALFSQSMPLPIAIAAALAAGILAGGISGYLVSYQKMAPFIATLALMTIVRGCGFIFSKGAPVMVDDHAAALTDFGSGHLSGIPNPAIVLFIVFAITSILLKYNVFGRILIAIGSNEEAVHLSGIRVPLYKFSVYAITGGLAALAGIISTARTSVGSPNLGVGMELDVIAAVVIGGTSLKGGKGSAVNTFLGVLILGMMGNVMNLLDITSYSQQIIKGLIIILAVLLQRFQDK</sequence>
<organism evidence="9 10">
    <name type="scientific">Pedobacter cryoconitis</name>
    <dbReference type="NCBI Taxonomy" id="188932"/>
    <lineage>
        <taxon>Bacteria</taxon>
        <taxon>Pseudomonadati</taxon>
        <taxon>Bacteroidota</taxon>
        <taxon>Sphingobacteriia</taxon>
        <taxon>Sphingobacteriales</taxon>
        <taxon>Sphingobacteriaceae</taxon>
        <taxon>Pedobacter</taxon>
    </lineage>
</organism>
<evidence type="ECO:0000256" key="7">
    <source>
        <dbReference type="ARBA" id="ARBA00023136"/>
    </source>
</evidence>
<keyword evidence="4" id="KW-0997">Cell inner membrane</keyword>
<dbReference type="RefSeq" id="WP_183865544.1">
    <property type="nucleotide sequence ID" value="NZ_JACHCF010000001.1"/>
</dbReference>
<evidence type="ECO:0000313" key="10">
    <source>
        <dbReference type="Proteomes" id="UP000537718"/>
    </source>
</evidence>
<evidence type="ECO:0000313" key="9">
    <source>
        <dbReference type="EMBL" id="MBB5619399.1"/>
    </source>
</evidence>
<proteinExistence type="predicted"/>
<feature type="transmembrane region" description="Helical" evidence="8">
    <location>
        <begin position="18"/>
        <end position="38"/>
    </location>
</feature>
<keyword evidence="5 8" id="KW-0812">Transmembrane</keyword>
<feature type="transmembrane region" description="Helical" evidence="8">
    <location>
        <begin position="91"/>
        <end position="113"/>
    </location>
</feature>
<feature type="transmembrane region" description="Helical" evidence="8">
    <location>
        <begin position="168"/>
        <end position="187"/>
    </location>
</feature>
<feature type="transmembrane region" description="Helical" evidence="8">
    <location>
        <begin position="59"/>
        <end position="85"/>
    </location>
</feature>
<dbReference type="Proteomes" id="UP000537718">
    <property type="component" value="Unassembled WGS sequence"/>
</dbReference>
<comment type="subcellular location">
    <subcellularLocation>
        <location evidence="1">Cell membrane</location>
        <topology evidence="1">Multi-pass membrane protein</topology>
    </subcellularLocation>
</comment>
<protein>
    <submittedName>
        <fullName evidence="9">Ribose transport system permease protein</fullName>
    </submittedName>
</protein>
<dbReference type="InterPro" id="IPR001851">
    <property type="entry name" value="ABC_transp_permease"/>
</dbReference>
<accession>A0A7W8YPM3</accession>
<evidence type="ECO:0000256" key="1">
    <source>
        <dbReference type="ARBA" id="ARBA00004651"/>
    </source>
</evidence>
<feature type="transmembrane region" description="Helical" evidence="8">
    <location>
        <begin position="267"/>
        <end position="286"/>
    </location>
</feature>
<gene>
    <name evidence="9" type="ORF">HDE69_000435</name>
</gene>
<evidence type="ECO:0000256" key="4">
    <source>
        <dbReference type="ARBA" id="ARBA00022519"/>
    </source>
</evidence>
<dbReference type="GO" id="GO:0022857">
    <property type="term" value="F:transmembrane transporter activity"/>
    <property type="evidence" value="ECO:0007669"/>
    <property type="project" value="InterPro"/>
</dbReference>
<feature type="transmembrane region" description="Helical" evidence="8">
    <location>
        <begin position="208"/>
        <end position="229"/>
    </location>
</feature>
<dbReference type="PANTHER" id="PTHR32196:SF21">
    <property type="entry name" value="ABC TRANSPORTER PERMEASE PROTEIN YPHD-RELATED"/>
    <property type="match status" value="1"/>
</dbReference>
<keyword evidence="6 8" id="KW-1133">Transmembrane helix</keyword>
<dbReference type="Pfam" id="PF02653">
    <property type="entry name" value="BPD_transp_2"/>
    <property type="match status" value="1"/>
</dbReference>
<keyword evidence="2" id="KW-0813">Transport</keyword>
<name>A0A7W8YPM3_9SPHI</name>
<dbReference type="GO" id="GO:0005886">
    <property type="term" value="C:plasma membrane"/>
    <property type="evidence" value="ECO:0007669"/>
    <property type="project" value="UniProtKB-SubCell"/>
</dbReference>
<keyword evidence="3" id="KW-1003">Cell membrane</keyword>